<dbReference type="AlphaFoldDB" id="A0A136Q1T3"/>
<name>A0A136Q1T3_9FIRM</name>
<keyword evidence="4" id="KW-0677">Repeat</keyword>
<dbReference type="PROSITE" id="PS50893">
    <property type="entry name" value="ABC_TRANSPORTER_2"/>
    <property type="match status" value="2"/>
</dbReference>
<dbReference type="Pfam" id="PF00005">
    <property type="entry name" value="ABC_tran"/>
    <property type="match status" value="2"/>
</dbReference>
<reference evidence="11 12" key="1">
    <citation type="submission" date="2016-02" db="EMBL/GenBank/DDBJ databases">
        <authorList>
            <person name="Wen L."/>
            <person name="He K."/>
            <person name="Yang H."/>
        </authorList>
    </citation>
    <scope>NUCLEOTIDE SEQUENCE [LARGE SCALE GENOMIC DNA]</scope>
    <source>
        <strain evidence="11 12">DSM 22607</strain>
    </source>
</reference>
<dbReference type="EMBL" id="LSZW01000064">
    <property type="protein sequence ID" value="KXK64625.1"/>
    <property type="molecule type" value="Genomic_DNA"/>
</dbReference>
<dbReference type="CDD" id="cd03216">
    <property type="entry name" value="ABC_Carb_Monos_I"/>
    <property type="match status" value="1"/>
</dbReference>
<evidence type="ECO:0000256" key="9">
    <source>
        <dbReference type="SAM" id="Coils"/>
    </source>
</evidence>
<keyword evidence="2" id="KW-0813">Transport</keyword>
<keyword evidence="7" id="KW-1278">Translocase</keyword>
<dbReference type="GO" id="GO:0005886">
    <property type="term" value="C:plasma membrane"/>
    <property type="evidence" value="ECO:0007669"/>
    <property type="project" value="UniProtKB-SubCell"/>
</dbReference>
<dbReference type="PANTHER" id="PTHR43790:SF9">
    <property type="entry name" value="GALACTOFURANOSE TRANSPORTER ATP-BINDING PROTEIN YTFR"/>
    <property type="match status" value="1"/>
</dbReference>
<keyword evidence="3" id="KW-1003">Cell membrane</keyword>
<dbReference type="InterPro" id="IPR003439">
    <property type="entry name" value="ABC_transporter-like_ATP-bd"/>
</dbReference>
<comment type="subcellular location">
    <subcellularLocation>
        <location evidence="1">Cell membrane</location>
        <topology evidence="1">Peripheral membrane protein</topology>
    </subcellularLocation>
</comment>
<evidence type="ECO:0000256" key="2">
    <source>
        <dbReference type="ARBA" id="ARBA00022448"/>
    </source>
</evidence>
<dbReference type="InterPro" id="IPR003593">
    <property type="entry name" value="AAA+_ATPase"/>
</dbReference>
<evidence type="ECO:0000259" key="10">
    <source>
        <dbReference type="PROSITE" id="PS50893"/>
    </source>
</evidence>
<accession>A0A136Q1T3</accession>
<evidence type="ECO:0000256" key="8">
    <source>
        <dbReference type="ARBA" id="ARBA00023136"/>
    </source>
</evidence>
<evidence type="ECO:0000256" key="7">
    <source>
        <dbReference type="ARBA" id="ARBA00022967"/>
    </source>
</evidence>
<feature type="domain" description="ABC transporter" evidence="10">
    <location>
        <begin position="263"/>
        <end position="508"/>
    </location>
</feature>
<comment type="caution">
    <text evidence="11">The sequence shown here is derived from an EMBL/GenBank/DDBJ whole genome shotgun (WGS) entry which is preliminary data.</text>
</comment>
<dbReference type="SUPFAM" id="SSF52540">
    <property type="entry name" value="P-loop containing nucleoside triphosphate hydrolases"/>
    <property type="match status" value="2"/>
</dbReference>
<organism evidence="11 12">
    <name type="scientific">Christensenella minuta</name>
    <dbReference type="NCBI Taxonomy" id="626937"/>
    <lineage>
        <taxon>Bacteria</taxon>
        <taxon>Bacillati</taxon>
        <taxon>Bacillota</taxon>
        <taxon>Clostridia</taxon>
        <taxon>Christensenellales</taxon>
        <taxon>Christensenellaceae</taxon>
        <taxon>Christensenella</taxon>
    </lineage>
</organism>
<dbReference type="Proteomes" id="UP000070366">
    <property type="component" value="Unassembled WGS sequence"/>
</dbReference>
<evidence type="ECO:0000313" key="11">
    <source>
        <dbReference type="EMBL" id="KXK64625.1"/>
    </source>
</evidence>
<dbReference type="RefSeq" id="WP_066521839.1">
    <property type="nucleotide sequence ID" value="NZ_CABMOF010000006.1"/>
</dbReference>
<gene>
    <name evidence="11" type="ORF">HMPREF3293_02705</name>
</gene>
<dbReference type="PANTHER" id="PTHR43790">
    <property type="entry name" value="CARBOHYDRATE TRANSPORT ATP-BINDING PROTEIN MG119-RELATED"/>
    <property type="match status" value="1"/>
</dbReference>
<keyword evidence="8" id="KW-0472">Membrane</keyword>
<feature type="coiled-coil region" evidence="9">
    <location>
        <begin position="378"/>
        <end position="405"/>
    </location>
</feature>
<dbReference type="Gene3D" id="3.40.50.300">
    <property type="entry name" value="P-loop containing nucleotide triphosphate hydrolases"/>
    <property type="match status" value="2"/>
</dbReference>
<feature type="domain" description="ABC transporter" evidence="10">
    <location>
        <begin position="7"/>
        <end position="243"/>
    </location>
</feature>
<keyword evidence="5" id="KW-0547">Nucleotide-binding</keyword>
<evidence type="ECO:0000313" key="12">
    <source>
        <dbReference type="Proteomes" id="UP000070366"/>
    </source>
</evidence>
<sequence length="519" mass="57110">MENNYIVNMTGIEKGFSGVPVLKKVDLKLRRGEILALMGENGAGKSTLVNVLMGVHQKNGGTIEIDGKVMDDYNIQIARKNGITIIPQELALVPAISVAENIMLGARSTSKSGAIDWKTMYDKAQEVIDDLEFDIDPRARLDSLPISYRQIVSIIKVVAENARVIIMDEPTSSLSREEVIRLQKIIFRLKERGVAIIYISHLMDEIFEVADTITILRDGMLIDSKRKEETNQREVISLMVGEGLLQTQETLRKEIEAEAGNINEKKTVLEVKGLKRKEGGPEISFVLKKGEVLGITGLVGAGKTELLRNLIGIDKFAEGKIFVKGQEAEIKSPKDAYKYRISTVPEDRKLQGLVLMRSVKDNIALAQPYRQSIAKLGIVNSKKEKQDAERSVEQLSIKIAGLGQRVGRLSGGNQQKCVISKALLTGPEILMLDEPTRGIDVGAKTTIYKLIRKLRDGGVGVILFSSDVAEIPIVCDRVIVLNNGEIVGELAGKETTVSRILNYTAGGMEHGNGKEERTQ</sequence>
<dbReference type="InterPro" id="IPR027417">
    <property type="entry name" value="P-loop_NTPase"/>
</dbReference>
<dbReference type="GO" id="GO:0005524">
    <property type="term" value="F:ATP binding"/>
    <property type="evidence" value="ECO:0007669"/>
    <property type="project" value="UniProtKB-KW"/>
</dbReference>
<evidence type="ECO:0000256" key="3">
    <source>
        <dbReference type="ARBA" id="ARBA00022475"/>
    </source>
</evidence>
<keyword evidence="9" id="KW-0175">Coiled coil</keyword>
<protein>
    <submittedName>
        <fullName evidence="11">Putative galactose/methyl galactoside ABC transporter, ATP-binding protein MglA</fullName>
    </submittedName>
</protein>
<dbReference type="STRING" id="626937.HMPREF3293_02705"/>
<evidence type="ECO:0000256" key="1">
    <source>
        <dbReference type="ARBA" id="ARBA00004202"/>
    </source>
</evidence>
<keyword evidence="12" id="KW-1185">Reference proteome</keyword>
<evidence type="ECO:0000256" key="6">
    <source>
        <dbReference type="ARBA" id="ARBA00022840"/>
    </source>
</evidence>
<evidence type="ECO:0000256" key="4">
    <source>
        <dbReference type="ARBA" id="ARBA00022737"/>
    </source>
</evidence>
<dbReference type="GO" id="GO:0016887">
    <property type="term" value="F:ATP hydrolysis activity"/>
    <property type="evidence" value="ECO:0007669"/>
    <property type="project" value="InterPro"/>
</dbReference>
<dbReference type="CDD" id="cd03215">
    <property type="entry name" value="ABC_Carb_Monos_II"/>
    <property type="match status" value="1"/>
</dbReference>
<keyword evidence="6 11" id="KW-0067">ATP-binding</keyword>
<dbReference type="InterPro" id="IPR050107">
    <property type="entry name" value="ABC_carbohydrate_import_ATPase"/>
</dbReference>
<dbReference type="FunFam" id="3.40.50.300:FF:000127">
    <property type="entry name" value="Ribose import ATP-binding protein RbsA"/>
    <property type="match status" value="1"/>
</dbReference>
<evidence type="ECO:0000256" key="5">
    <source>
        <dbReference type="ARBA" id="ARBA00022741"/>
    </source>
</evidence>
<dbReference type="SMART" id="SM00382">
    <property type="entry name" value="AAA"/>
    <property type="match status" value="2"/>
</dbReference>
<proteinExistence type="predicted"/>